<comment type="caution">
    <text evidence="6">The sequence shown here is derived from an EMBL/GenBank/DDBJ whole genome shotgun (WGS) entry which is preliminary data.</text>
</comment>
<keyword evidence="2" id="KW-0288">FMN</keyword>
<keyword evidence="3" id="KW-0560">Oxidoreductase</keyword>
<dbReference type="InterPro" id="IPR050172">
    <property type="entry name" value="SsuD_RutA_monooxygenase"/>
</dbReference>
<keyword evidence="7" id="KW-1185">Reference proteome</keyword>
<keyword evidence="4" id="KW-0503">Monooxygenase</keyword>
<dbReference type="InterPro" id="IPR036661">
    <property type="entry name" value="Luciferase-like_sf"/>
</dbReference>
<dbReference type="GO" id="GO:0008726">
    <property type="term" value="F:alkanesulfonate monooxygenase activity"/>
    <property type="evidence" value="ECO:0007669"/>
    <property type="project" value="TreeGrafter"/>
</dbReference>
<proteinExistence type="predicted"/>
<evidence type="ECO:0000256" key="3">
    <source>
        <dbReference type="ARBA" id="ARBA00023002"/>
    </source>
</evidence>
<evidence type="ECO:0000313" key="7">
    <source>
        <dbReference type="Proteomes" id="UP000642125"/>
    </source>
</evidence>
<dbReference type="GO" id="GO:0046306">
    <property type="term" value="P:alkanesulfonate catabolic process"/>
    <property type="evidence" value="ECO:0007669"/>
    <property type="project" value="TreeGrafter"/>
</dbReference>
<dbReference type="PANTHER" id="PTHR42847">
    <property type="entry name" value="ALKANESULFONATE MONOOXYGENASE"/>
    <property type="match status" value="1"/>
</dbReference>
<dbReference type="AlphaFoldDB" id="A0A919PC14"/>
<dbReference type="EMBL" id="BONO01000015">
    <property type="protein sequence ID" value="GIG36800.1"/>
    <property type="molecule type" value="Genomic_DNA"/>
</dbReference>
<name>A0A919PC14_9CELL</name>
<dbReference type="Pfam" id="PF00296">
    <property type="entry name" value="Bac_luciferase"/>
    <property type="match status" value="1"/>
</dbReference>
<dbReference type="PANTHER" id="PTHR42847:SF8">
    <property type="entry name" value="CONSERVED PROTEIN"/>
    <property type="match status" value="1"/>
</dbReference>
<evidence type="ECO:0000256" key="2">
    <source>
        <dbReference type="ARBA" id="ARBA00022643"/>
    </source>
</evidence>
<accession>A0A919PC14</accession>
<dbReference type="SUPFAM" id="SSF51679">
    <property type="entry name" value="Bacterial luciferase-like"/>
    <property type="match status" value="1"/>
</dbReference>
<evidence type="ECO:0000313" key="6">
    <source>
        <dbReference type="EMBL" id="GIG36800.1"/>
    </source>
</evidence>
<reference evidence="6" key="1">
    <citation type="submission" date="2021-01" db="EMBL/GenBank/DDBJ databases">
        <title>Whole genome shotgun sequence of Cellulomonas pakistanensis NBRC 110800.</title>
        <authorList>
            <person name="Komaki H."/>
            <person name="Tamura T."/>
        </authorList>
    </citation>
    <scope>NUCLEOTIDE SEQUENCE</scope>
    <source>
        <strain evidence="6">NBRC 110800</strain>
    </source>
</reference>
<protein>
    <submittedName>
        <fullName evidence="6">LLM class F420-dependent oxidoreductase</fullName>
    </submittedName>
</protein>
<evidence type="ECO:0000256" key="4">
    <source>
        <dbReference type="ARBA" id="ARBA00023033"/>
    </source>
</evidence>
<feature type="domain" description="Luciferase-like" evidence="5">
    <location>
        <begin position="21"/>
        <end position="237"/>
    </location>
</feature>
<organism evidence="6 7">
    <name type="scientific">Cellulomonas pakistanensis</name>
    <dbReference type="NCBI Taxonomy" id="992287"/>
    <lineage>
        <taxon>Bacteria</taxon>
        <taxon>Bacillati</taxon>
        <taxon>Actinomycetota</taxon>
        <taxon>Actinomycetes</taxon>
        <taxon>Micrococcales</taxon>
        <taxon>Cellulomonadaceae</taxon>
        <taxon>Cellulomonas</taxon>
    </lineage>
</organism>
<evidence type="ECO:0000259" key="5">
    <source>
        <dbReference type="Pfam" id="PF00296"/>
    </source>
</evidence>
<dbReference type="InterPro" id="IPR011251">
    <property type="entry name" value="Luciferase-like_dom"/>
</dbReference>
<dbReference type="NCBIfam" id="TIGR03560">
    <property type="entry name" value="F420_Rv1855c"/>
    <property type="match status" value="1"/>
</dbReference>
<keyword evidence="1" id="KW-0285">Flavoprotein</keyword>
<dbReference type="RefSeq" id="WP_203668812.1">
    <property type="nucleotide sequence ID" value="NZ_BONO01000015.1"/>
</dbReference>
<sequence length="298" mass="32011">MRLGAHLMRFDAVEPARLAPELAATGEAAEEAGLSWLSVMDHFFQMEPAGLPADDPMLEAYTTLGLLAGRTETVQLGALVTGVTYRHPGLLAKIVATLDVLSRGRATLGIGAAWYEREHVGLGVPYPPLAERFERLEETLRICRQMWDPADDGPFEGAHYRLAESLCRPLPLSRPGRGPEILVGGSGERKTLRLVAQYADACNLFEAAPEEIARKLDVLRGHCDAVGRDAADVRVTLVMGGDQLLTGDVDAFVAAARPYADLGVAEVILRAPAGVPLATWVRDHVAPAVPRVAELGGR</sequence>
<dbReference type="Gene3D" id="3.20.20.30">
    <property type="entry name" value="Luciferase-like domain"/>
    <property type="match status" value="1"/>
</dbReference>
<dbReference type="Proteomes" id="UP000642125">
    <property type="component" value="Unassembled WGS sequence"/>
</dbReference>
<evidence type="ECO:0000256" key="1">
    <source>
        <dbReference type="ARBA" id="ARBA00022630"/>
    </source>
</evidence>
<dbReference type="InterPro" id="IPR019952">
    <property type="entry name" value="F420_OxRdatse_Rv1855c_pred"/>
</dbReference>
<gene>
    <name evidence="6" type="ORF">Cpa01nite_21810</name>
</gene>